<name>A0A0E0LS38_ORYPU</name>
<proteinExistence type="predicted"/>
<dbReference type="EnsemblPlants" id="OPUNC08G05180.3">
    <property type="protein sequence ID" value="OPUNC08G05180.3"/>
    <property type="gene ID" value="OPUNC08G05180"/>
</dbReference>
<dbReference type="Gramene" id="OPUNC08G05180.3">
    <property type="protein sequence ID" value="OPUNC08G05180.3"/>
    <property type="gene ID" value="OPUNC08G05180"/>
</dbReference>
<sequence length="78" mass="8769">MARSSFKLEHPLGRLRPTASERSIPIEFLSLLRRLRGVTFLTLTKRSTLFPLTSRLDSLCMLFGSGSNSVLRRQSSSS</sequence>
<accession>A0A0E0LS38</accession>
<dbReference type="HOGENOM" id="CLU_2626259_0_0_1"/>
<protein>
    <submittedName>
        <fullName evidence="1">Autophagy-related protein</fullName>
    </submittedName>
</protein>
<dbReference type="AlphaFoldDB" id="A0A0E0LS38"/>
<keyword evidence="2" id="KW-1185">Reference proteome</keyword>
<reference evidence="1" key="1">
    <citation type="submission" date="2015-04" db="UniProtKB">
        <authorList>
            <consortium name="EnsemblPlants"/>
        </authorList>
    </citation>
    <scope>IDENTIFICATION</scope>
</reference>
<dbReference type="Proteomes" id="UP000026962">
    <property type="component" value="Chromosome 8"/>
</dbReference>
<evidence type="ECO:0000313" key="2">
    <source>
        <dbReference type="Proteomes" id="UP000026962"/>
    </source>
</evidence>
<organism evidence="1">
    <name type="scientific">Oryza punctata</name>
    <name type="common">Red rice</name>
    <dbReference type="NCBI Taxonomy" id="4537"/>
    <lineage>
        <taxon>Eukaryota</taxon>
        <taxon>Viridiplantae</taxon>
        <taxon>Streptophyta</taxon>
        <taxon>Embryophyta</taxon>
        <taxon>Tracheophyta</taxon>
        <taxon>Spermatophyta</taxon>
        <taxon>Magnoliopsida</taxon>
        <taxon>Liliopsida</taxon>
        <taxon>Poales</taxon>
        <taxon>Poaceae</taxon>
        <taxon>BOP clade</taxon>
        <taxon>Oryzoideae</taxon>
        <taxon>Oryzeae</taxon>
        <taxon>Oryzinae</taxon>
        <taxon>Oryza</taxon>
    </lineage>
</organism>
<reference evidence="1" key="2">
    <citation type="submission" date="2018-05" db="EMBL/GenBank/DDBJ databases">
        <title>OpunRS2 (Oryza punctata Reference Sequence Version 2).</title>
        <authorList>
            <person name="Zhang J."/>
            <person name="Kudrna D."/>
            <person name="Lee S."/>
            <person name="Talag J."/>
            <person name="Welchert J."/>
            <person name="Wing R.A."/>
        </authorList>
    </citation>
    <scope>NUCLEOTIDE SEQUENCE [LARGE SCALE GENOMIC DNA]</scope>
</reference>
<evidence type="ECO:0000313" key="1">
    <source>
        <dbReference type="EnsemblPlants" id="OPUNC08G05180.3"/>
    </source>
</evidence>